<keyword evidence="2" id="KW-1185">Reference proteome</keyword>
<reference evidence="2" key="1">
    <citation type="submission" date="2019-11" db="EMBL/GenBank/DDBJ databases">
        <title>Isolation and characterization of two novel species in the genus Thiomicrorhabdus.</title>
        <authorList>
            <person name="Mochizuki J."/>
            <person name="Kojima H."/>
            <person name="Fukui M."/>
        </authorList>
    </citation>
    <scope>NUCLEOTIDE SEQUENCE [LARGE SCALE GENOMIC DNA]</scope>
    <source>
        <strain evidence="2">aks77</strain>
    </source>
</reference>
<gene>
    <name evidence="1" type="ORF">THMIRHAS_02380</name>
</gene>
<dbReference type="SUPFAM" id="SSF53187">
    <property type="entry name" value="Zn-dependent exopeptidases"/>
    <property type="match status" value="1"/>
</dbReference>
<dbReference type="Proteomes" id="UP000501726">
    <property type="component" value="Chromosome"/>
</dbReference>
<evidence type="ECO:0000313" key="2">
    <source>
        <dbReference type="Proteomes" id="UP000501726"/>
    </source>
</evidence>
<sequence length="363" mass="40787">MINALAPLDLSLFKHSYAEARHCFLEHLNRPLPIQWQQRFEHPLLGAQDEALFCDMVLLSQSKKPRKILVIQSATHGIEGYMGSAVQSDLLPLLEVPLFAHADLGILLIHALNPWGFSWQRRGDHQNIDLNRNFVDFSQPLPHNSQYDELAATALHIWQTRKTQAQSIAPFIGTVTQGQYHNPEGIFYGGQAPSWSNGVLQQLKSQGFWQSAKHIAVLDLHTGLGPYGYGELINDHQPNSRGFESVVNTYGANACSAYLGESCSAPKNGLVDFFWHQLIGERGHFVTVEFGTFAPEALVGLLLEEQDYQNHLGTQTRDLDAPPVKALLNFFYPFEPSWQQQVLLRSRQVVNLALQNGLKKRSC</sequence>
<dbReference type="Gene3D" id="3.40.630.10">
    <property type="entry name" value="Zn peptidases"/>
    <property type="match status" value="1"/>
</dbReference>
<name>A0A6F8PRX1_9GAMM</name>
<organism evidence="1 2">
    <name type="scientific">Thiosulfatimonas sediminis</name>
    <dbReference type="NCBI Taxonomy" id="2675054"/>
    <lineage>
        <taxon>Bacteria</taxon>
        <taxon>Pseudomonadati</taxon>
        <taxon>Pseudomonadota</taxon>
        <taxon>Gammaproteobacteria</taxon>
        <taxon>Thiotrichales</taxon>
        <taxon>Piscirickettsiaceae</taxon>
        <taxon>Thiosulfatimonas</taxon>
    </lineage>
</organism>
<dbReference type="CDD" id="cd06233">
    <property type="entry name" value="M14-like"/>
    <property type="match status" value="1"/>
</dbReference>
<dbReference type="InterPro" id="IPR021259">
    <property type="entry name" value="DUF2817"/>
</dbReference>
<evidence type="ECO:0000313" key="1">
    <source>
        <dbReference type="EMBL" id="BBP44865.1"/>
    </source>
</evidence>
<dbReference type="Pfam" id="PF10994">
    <property type="entry name" value="DUF2817"/>
    <property type="match status" value="1"/>
</dbReference>
<protein>
    <recommendedName>
        <fullName evidence="3">DUF2817 domain-containing protein</fullName>
    </recommendedName>
</protein>
<dbReference type="AlphaFoldDB" id="A0A6F8PRX1"/>
<accession>A0A6F8PRX1</accession>
<dbReference type="KEGG" id="tse:THMIRHAS_02380"/>
<dbReference type="RefSeq" id="WP_173269630.1">
    <property type="nucleotide sequence ID" value="NZ_AP021889.1"/>
</dbReference>
<evidence type="ECO:0008006" key="3">
    <source>
        <dbReference type="Google" id="ProtNLM"/>
    </source>
</evidence>
<proteinExistence type="predicted"/>
<dbReference type="EMBL" id="AP021889">
    <property type="protein sequence ID" value="BBP44865.1"/>
    <property type="molecule type" value="Genomic_DNA"/>
</dbReference>